<dbReference type="GeneID" id="68118353"/>
<dbReference type="VEuPathDB" id="AmoebaDB:FDP41_011138"/>
<dbReference type="Proteomes" id="UP000444721">
    <property type="component" value="Unassembled WGS sequence"/>
</dbReference>
<dbReference type="InterPro" id="IPR027417">
    <property type="entry name" value="P-loop_NTPase"/>
</dbReference>
<proteinExistence type="predicted"/>
<accession>A0A6A5CC21</accession>
<dbReference type="EMBL" id="VFQX01000007">
    <property type="protein sequence ID" value="KAF0983160.1"/>
    <property type="molecule type" value="Genomic_DNA"/>
</dbReference>
<dbReference type="SUPFAM" id="SSF52540">
    <property type="entry name" value="P-loop containing nucleoside triphosphate hydrolases"/>
    <property type="match status" value="1"/>
</dbReference>
<dbReference type="OrthoDB" id="10539632at2759"/>
<sequence length="245" mass="28000">MIKPLTRLISRRKRKTNTESNREEREKSSLYKDIKHSKSLCANGLVDTNKYIYIEQTKSVEQKLLPRIERGEFCILIAPSQSGKTSLVVNSLMPRLKEIGYLPIYVNIRNVVSMCGETTKKGESTTFFTCLLKAINIALKVELYAPTLEDLFSQLYGPFKDEKVVLVKDEIDSIAELERLERARFLASLSAIKQMKMSYSLYSCVAITNWVGEHFGQTIGNSPFNVTNLVYGDYFTREEADLKKN</sequence>
<dbReference type="VEuPathDB" id="AmoebaDB:NF0123720"/>
<keyword evidence="3" id="KW-1185">Reference proteome</keyword>
<name>A0A6A5CC21_NAEFO</name>
<reference evidence="2 3" key="1">
    <citation type="journal article" date="2019" name="Sci. Rep.">
        <title>Nanopore sequencing improves the draft genome of the human pathogenic amoeba Naegleria fowleri.</title>
        <authorList>
            <person name="Liechti N."/>
            <person name="Schurch N."/>
            <person name="Bruggmann R."/>
            <person name="Wittwer M."/>
        </authorList>
    </citation>
    <scope>NUCLEOTIDE SEQUENCE [LARGE SCALE GENOMIC DNA]</scope>
    <source>
        <strain evidence="2 3">ATCC 30894</strain>
    </source>
</reference>
<feature type="region of interest" description="Disordered" evidence="1">
    <location>
        <begin position="1"/>
        <end position="29"/>
    </location>
</feature>
<gene>
    <name evidence="2" type="ORF">FDP41_011138</name>
</gene>
<comment type="caution">
    <text evidence="2">The sequence shown here is derived from an EMBL/GenBank/DDBJ whole genome shotgun (WGS) entry which is preliminary data.</text>
</comment>
<evidence type="ECO:0000313" key="3">
    <source>
        <dbReference type="Proteomes" id="UP000444721"/>
    </source>
</evidence>
<evidence type="ECO:0000313" key="2">
    <source>
        <dbReference type="EMBL" id="KAF0983160.1"/>
    </source>
</evidence>
<dbReference type="Gene3D" id="3.40.50.300">
    <property type="entry name" value="P-loop containing nucleotide triphosphate hydrolases"/>
    <property type="match status" value="1"/>
</dbReference>
<protein>
    <submittedName>
        <fullName evidence="2">Uncharacterized protein</fullName>
    </submittedName>
</protein>
<dbReference type="RefSeq" id="XP_044567873.1">
    <property type="nucleotide sequence ID" value="XM_044701514.1"/>
</dbReference>
<evidence type="ECO:0000256" key="1">
    <source>
        <dbReference type="SAM" id="MobiDB-lite"/>
    </source>
</evidence>
<dbReference type="VEuPathDB" id="AmoebaDB:NfTy_017300"/>
<organism evidence="2 3">
    <name type="scientific">Naegleria fowleri</name>
    <name type="common">Brain eating amoeba</name>
    <dbReference type="NCBI Taxonomy" id="5763"/>
    <lineage>
        <taxon>Eukaryota</taxon>
        <taxon>Discoba</taxon>
        <taxon>Heterolobosea</taxon>
        <taxon>Tetramitia</taxon>
        <taxon>Eutetramitia</taxon>
        <taxon>Vahlkampfiidae</taxon>
        <taxon>Naegleria</taxon>
    </lineage>
</organism>
<dbReference type="AlphaFoldDB" id="A0A6A5CC21"/>
<feature type="compositionally biased region" description="Basic and acidic residues" evidence="1">
    <location>
        <begin position="16"/>
        <end position="29"/>
    </location>
</feature>